<dbReference type="EMBL" id="CAJOBC010130474">
    <property type="protein sequence ID" value="CAF4610911.1"/>
    <property type="molecule type" value="Genomic_DNA"/>
</dbReference>
<gene>
    <name evidence="1" type="ORF">SRO942_LOCUS49199</name>
</gene>
<sequence length="138" mass="15938">NETTPCAEVPGADRTKYQTDSAAASVAATQKYDPLASENYFTQVFSDLLHPQQPSLPPNLLKERFRKFSDGVMEVICRYVLPLITNEQTQKTVTEWCMNKQRFCDLLNMIGPVYGYHLPQKLKQQLQLILDFYDKHKH</sequence>
<feature type="non-terminal residue" evidence="1">
    <location>
        <position position="1"/>
    </location>
</feature>
<evidence type="ECO:0000313" key="1">
    <source>
        <dbReference type="EMBL" id="CAF4610911.1"/>
    </source>
</evidence>
<evidence type="ECO:0000313" key="2">
    <source>
        <dbReference type="Proteomes" id="UP000681722"/>
    </source>
</evidence>
<comment type="caution">
    <text evidence="1">The sequence shown here is derived from an EMBL/GenBank/DDBJ whole genome shotgun (WGS) entry which is preliminary data.</text>
</comment>
<feature type="non-terminal residue" evidence="1">
    <location>
        <position position="138"/>
    </location>
</feature>
<organism evidence="1 2">
    <name type="scientific">Didymodactylos carnosus</name>
    <dbReference type="NCBI Taxonomy" id="1234261"/>
    <lineage>
        <taxon>Eukaryota</taxon>
        <taxon>Metazoa</taxon>
        <taxon>Spiralia</taxon>
        <taxon>Gnathifera</taxon>
        <taxon>Rotifera</taxon>
        <taxon>Eurotatoria</taxon>
        <taxon>Bdelloidea</taxon>
        <taxon>Philodinida</taxon>
        <taxon>Philodinidae</taxon>
        <taxon>Didymodactylos</taxon>
    </lineage>
</organism>
<reference evidence="1" key="1">
    <citation type="submission" date="2021-02" db="EMBL/GenBank/DDBJ databases">
        <authorList>
            <person name="Nowell W R."/>
        </authorList>
    </citation>
    <scope>NUCLEOTIDE SEQUENCE</scope>
</reference>
<proteinExistence type="predicted"/>
<dbReference type="AlphaFoldDB" id="A0A8S2Z4L6"/>
<dbReference type="Proteomes" id="UP000681722">
    <property type="component" value="Unassembled WGS sequence"/>
</dbReference>
<accession>A0A8S2Z4L6</accession>
<name>A0A8S2Z4L6_9BILA</name>
<protein>
    <submittedName>
        <fullName evidence="1">Uncharacterized protein</fullName>
    </submittedName>
</protein>